<evidence type="ECO:0000313" key="3">
    <source>
        <dbReference type="EMBL" id="KAF2597442.1"/>
    </source>
</evidence>
<sequence>MRKKSKKNGKNYQRSNRQLVEMDELEQPWDSARPFADLDQSSSANGRAGSTMGFSSPVHRAGPVQFGEGASLIDQNPSSPHPRSSSPEVVPNSLLFRLDRRYSGPLGKYGFPNFPNSTEIDSANFGSYNNGFVLHLALPNSKTGISLKLVPIKNITVASLGFGEGTITISDHLLIII</sequence>
<dbReference type="AlphaFoldDB" id="A0A3N6T852"/>
<reference evidence="3" key="1">
    <citation type="submission" date="2019-12" db="EMBL/GenBank/DDBJ databases">
        <title>Genome sequencing and annotation of Brassica cretica.</title>
        <authorList>
            <person name="Studholme D.J."/>
            <person name="Sarris P.F."/>
        </authorList>
    </citation>
    <scope>NUCLEOTIDE SEQUENCE</scope>
    <source>
        <strain evidence="3">PFS-001/15</strain>
        <strain evidence="2">PFS-102/07</strain>
        <tissue evidence="3">Leaf</tissue>
    </source>
</reference>
<gene>
    <name evidence="3" type="ORF">F2Q68_00010359</name>
    <name evidence="2" type="ORF">F2Q70_00017393</name>
</gene>
<dbReference type="Proteomes" id="UP000712281">
    <property type="component" value="Unassembled WGS sequence"/>
</dbReference>
<name>A0A3N6T852_BRACR</name>
<dbReference type="EMBL" id="QGKY02001250">
    <property type="protein sequence ID" value="KAF2563972.1"/>
    <property type="molecule type" value="Genomic_DNA"/>
</dbReference>
<protein>
    <submittedName>
        <fullName evidence="3">Uncharacterized protein</fullName>
    </submittedName>
</protein>
<evidence type="ECO:0000256" key="1">
    <source>
        <dbReference type="SAM" id="MobiDB-lite"/>
    </source>
</evidence>
<proteinExistence type="predicted"/>
<feature type="region of interest" description="Disordered" evidence="1">
    <location>
        <begin position="1"/>
        <end position="90"/>
    </location>
</feature>
<accession>A0A3N6T852</accession>
<evidence type="ECO:0000313" key="2">
    <source>
        <dbReference type="EMBL" id="KAF2563972.1"/>
    </source>
</evidence>
<dbReference type="EMBL" id="QGKW02000717">
    <property type="protein sequence ID" value="KAF2597442.1"/>
    <property type="molecule type" value="Genomic_DNA"/>
</dbReference>
<organism evidence="3 4">
    <name type="scientific">Brassica cretica</name>
    <name type="common">Mustard</name>
    <dbReference type="NCBI Taxonomy" id="69181"/>
    <lineage>
        <taxon>Eukaryota</taxon>
        <taxon>Viridiplantae</taxon>
        <taxon>Streptophyta</taxon>
        <taxon>Embryophyta</taxon>
        <taxon>Tracheophyta</taxon>
        <taxon>Spermatophyta</taxon>
        <taxon>Magnoliopsida</taxon>
        <taxon>eudicotyledons</taxon>
        <taxon>Gunneridae</taxon>
        <taxon>Pentapetalae</taxon>
        <taxon>rosids</taxon>
        <taxon>malvids</taxon>
        <taxon>Brassicales</taxon>
        <taxon>Brassicaceae</taxon>
        <taxon>Brassiceae</taxon>
        <taxon>Brassica</taxon>
    </lineage>
</organism>
<feature type="compositionally biased region" description="Low complexity" evidence="1">
    <location>
        <begin position="77"/>
        <end position="90"/>
    </location>
</feature>
<evidence type="ECO:0000313" key="4">
    <source>
        <dbReference type="Proteomes" id="UP000712281"/>
    </source>
</evidence>
<comment type="caution">
    <text evidence="3">The sequence shown here is derived from an EMBL/GenBank/DDBJ whole genome shotgun (WGS) entry which is preliminary data.</text>
</comment>